<evidence type="ECO:0000256" key="2">
    <source>
        <dbReference type="ARBA" id="ARBA00009155"/>
    </source>
</evidence>
<dbReference type="GO" id="GO:0071034">
    <property type="term" value="P:CUT catabolic process"/>
    <property type="evidence" value="ECO:0007669"/>
    <property type="project" value="TreeGrafter"/>
</dbReference>
<dbReference type="InterPro" id="IPR026699">
    <property type="entry name" value="Exosome_RNA_bind1/RRP40/RRP4"/>
</dbReference>
<dbReference type="GO" id="GO:0000176">
    <property type="term" value="C:nuclear exosome (RNase complex)"/>
    <property type="evidence" value="ECO:0007669"/>
    <property type="project" value="TreeGrafter"/>
</dbReference>
<evidence type="ECO:0000259" key="7">
    <source>
        <dbReference type="Pfam" id="PF21266"/>
    </source>
</evidence>
<dbReference type="InterPro" id="IPR036612">
    <property type="entry name" value="KH_dom_type_1_sf"/>
</dbReference>
<dbReference type="SUPFAM" id="SSF50249">
    <property type="entry name" value="Nucleic acid-binding proteins"/>
    <property type="match status" value="1"/>
</dbReference>
<dbReference type="CDD" id="cd22525">
    <property type="entry name" value="KH-I_Rrp4_eukar"/>
    <property type="match status" value="1"/>
</dbReference>
<dbReference type="GO" id="GO:0034475">
    <property type="term" value="P:U4 snRNA 3'-end processing"/>
    <property type="evidence" value="ECO:0007669"/>
    <property type="project" value="TreeGrafter"/>
</dbReference>
<feature type="compositionally biased region" description="Acidic residues" evidence="5">
    <location>
        <begin position="71"/>
        <end position="82"/>
    </location>
</feature>
<dbReference type="CDD" id="cd05789">
    <property type="entry name" value="S1_Rrp4"/>
    <property type="match status" value="1"/>
</dbReference>
<sequence length="372" mass="40907">MSVETSDPHPLLRHLVVPGQIIATSETEDDGTGGFLRGHGTYIENIVPENDIYDNNLTGQAVTTMENEAHSDDDDDEDEEMKDSESKGPQRLIASVAGTVDRVNKLISVIPTSSSLYVGQVGDLIIGRIAAVTANRWKVSLTGTPTNTSSLREGHLPLSGVNLPGGVQRIRTSEDALAMRTLFSEGDLLSAEVQNVQHDGTLLLHTRSFKYGKLENGVLVTVPPALVPRRKIHMVTLDECGVDVLLGMNGCIWIQRSLPNVTKSNEDENAMSSTTQTTATTNIDDEDPDRPLAETLQRLRQQHALTPVTIKEREVIARVRNSVESLKMVYCKVTPETIRTVYKMSVKEEIKVGDMLRPDFVLKITEGTRSKK</sequence>
<dbReference type="GO" id="GO:0071038">
    <property type="term" value="P:TRAMP-dependent tRNA surveillance pathway"/>
    <property type="evidence" value="ECO:0007669"/>
    <property type="project" value="TreeGrafter"/>
</dbReference>
<dbReference type="GO" id="GO:0071051">
    <property type="term" value="P:poly(A)-dependent snoRNA 3'-end processing"/>
    <property type="evidence" value="ECO:0007669"/>
    <property type="project" value="TreeGrafter"/>
</dbReference>
<dbReference type="PANTHER" id="PTHR21321:SF4">
    <property type="entry name" value="EXOSOME COMPLEX COMPONENT RRP4"/>
    <property type="match status" value="1"/>
</dbReference>
<reference evidence="8" key="1">
    <citation type="submission" date="2021-01" db="EMBL/GenBank/DDBJ databases">
        <authorList>
            <person name="Corre E."/>
            <person name="Pelletier E."/>
            <person name="Niang G."/>
            <person name="Scheremetjew M."/>
            <person name="Finn R."/>
            <person name="Kale V."/>
            <person name="Holt S."/>
            <person name="Cochrane G."/>
            <person name="Meng A."/>
            <person name="Brown T."/>
            <person name="Cohen L."/>
        </authorList>
    </citation>
    <scope>NUCLEOTIDE SEQUENCE</scope>
    <source>
        <strain evidence="8">Pop2</strain>
    </source>
</reference>
<dbReference type="GO" id="GO:0003723">
    <property type="term" value="F:RNA binding"/>
    <property type="evidence" value="ECO:0007669"/>
    <property type="project" value="UniProtKB-KW"/>
</dbReference>
<dbReference type="Gene3D" id="2.40.50.140">
    <property type="entry name" value="Nucleic acid-binding proteins"/>
    <property type="match status" value="1"/>
</dbReference>
<evidence type="ECO:0000256" key="4">
    <source>
        <dbReference type="ARBA" id="ARBA00022884"/>
    </source>
</evidence>
<dbReference type="Pfam" id="PF21266">
    <property type="entry name" value="S1_RRP4"/>
    <property type="match status" value="1"/>
</dbReference>
<comment type="subcellular location">
    <subcellularLocation>
        <location evidence="1">Nucleus</location>
    </subcellularLocation>
</comment>
<dbReference type="AlphaFoldDB" id="A0A6U3PPY6"/>
<evidence type="ECO:0000256" key="5">
    <source>
        <dbReference type="SAM" id="MobiDB-lite"/>
    </source>
</evidence>
<keyword evidence="3" id="KW-0271">Exosome</keyword>
<dbReference type="InterPro" id="IPR004088">
    <property type="entry name" value="KH_dom_type_1"/>
</dbReference>
<dbReference type="GO" id="GO:0071035">
    <property type="term" value="P:nuclear polyadenylation-dependent rRNA catabolic process"/>
    <property type="evidence" value="ECO:0007669"/>
    <property type="project" value="TreeGrafter"/>
</dbReference>
<dbReference type="Gene3D" id="2.40.50.100">
    <property type="match status" value="1"/>
</dbReference>
<accession>A0A6U3PPY6</accession>
<dbReference type="EMBL" id="HBGN01007577">
    <property type="protein sequence ID" value="CAD9318398.1"/>
    <property type="molecule type" value="Transcribed_RNA"/>
</dbReference>
<name>A0A6U3PPY6_9STRA</name>
<dbReference type="GO" id="GO:0000467">
    <property type="term" value="P:exonucleolytic trimming to generate mature 3'-end of 5.8S rRNA from tricistronic rRNA transcript (SSU-rRNA, 5.8S rRNA, LSU-rRNA)"/>
    <property type="evidence" value="ECO:0007669"/>
    <property type="project" value="TreeGrafter"/>
</dbReference>
<dbReference type="GO" id="GO:0000177">
    <property type="term" value="C:cytoplasmic exosome (RNase complex)"/>
    <property type="evidence" value="ECO:0007669"/>
    <property type="project" value="TreeGrafter"/>
</dbReference>
<evidence type="ECO:0000259" key="6">
    <source>
        <dbReference type="Pfam" id="PF15985"/>
    </source>
</evidence>
<dbReference type="Pfam" id="PF15985">
    <property type="entry name" value="KH_6"/>
    <property type="match status" value="1"/>
</dbReference>
<comment type="similarity">
    <text evidence="2">Belongs to the RRP4 family.</text>
</comment>
<dbReference type="InterPro" id="IPR048565">
    <property type="entry name" value="S1_RRP4"/>
</dbReference>
<feature type="domain" description="K Homology" evidence="6">
    <location>
        <begin position="217"/>
        <end position="256"/>
    </location>
</feature>
<dbReference type="PANTHER" id="PTHR21321">
    <property type="entry name" value="PNAS-3 RELATED"/>
    <property type="match status" value="1"/>
</dbReference>
<evidence type="ECO:0000256" key="1">
    <source>
        <dbReference type="ARBA" id="ARBA00004123"/>
    </source>
</evidence>
<gene>
    <name evidence="8" type="ORF">DBRI1063_LOCUS4820</name>
</gene>
<keyword evidence="4" id="KW-0694">RNA-binding</keyword>
<evidence type="ECO:0000256" key="3">
    <source>
        <dbReference type="ARBA" id="ARBA00022835"/>
    </source>
</evidence>
<dbReference type="InterPro" id="IPR012340">
    <property type="entry name" value="NA-bd_OB-fold"/>
</dbReference>
<feature type="region of interest" description="Disordered" evidence="5">
    <location>
        <begin position="66"/>
        <end position="91"/>
    </location>
</feature>
<feature type="region of interest" description="Disordered" evidence="5">
    <location>
        <begin position="264"/>
        <end position="289"/>
    </location>
</feature>
<proteinExistence type="inferred from homology"/>
<dbReference type="SUPFAM" id="SSF54791">
    <property type="entry name" value="Eukaryotic type KH-domain (KH-domain type I)"/>
    <property type="match status" value="1"/>
</dbReference>
<evidence type="ECO:0000313" key="8">
    <source>
        <dbReference type="EMBL" id="CAD9318398.1"/>
    </source>
</evidence>
<protein>
    <submittedName>
        <fullName evidence="8">Uncharacterized protein</fullName>
    </submittedName>
</protein>
<feature type="domain" description="RRP4 S1" evidence="7">
    <location>
        <begin position="117"/>
        <end position="195"/>
    </location>
</feature>
<organism evidence="8">
    <name type="scientific">Ditylum brightwellii</name>
    <dbReference type="NCBI Taxonomy" id="49249"/>
    <lineage>
        <taxon>Eukaryota</taxon>
        <taxon>Sar</taxon>
        <taxon>Stramenopiles</taxon>
        <taxon>Ochrophyta</taxon>
        <taxon>Bacillariophyta</taxon>
        <taxon>Mediophyceae</taxon>
        <taxon>Lithodesmiophycidae</taxon>
        <taxon>Lithodesmiales</taxon>
        <taxon>Lithodesmiaceae</taxon>
        <taxon>Ditylum</taxon>
    </lineage>
</organism>